<feature type="domain" description="2EXR" evidence="1">
    <location>
        <begin position="21"/>
        <end position="109"/>
    </location>
</feature>
<evidence type="ECO:0000259" key="1">
    <source>
        <dbReference type="Pfam" id="PF20150"/>
    </source>
</evidence>
<accession>A0A0D9NX33</accession>
<dbReference type="OrthoDB" id="3561261at2759"/>
<protein>
    <recommendedName>
        <fullName evidence="1">2EXR domain-containing protein</fullName>
    </recommendedName>
</protein>
<evidence type="ECO:0000313" key="2">
    <source>
        <dbReference type="EMBL" id="KJK77155.1"/>
    </source>
</evidence>
<dbReference type="EMBL" id="KE384740">
    <property type="protein sequence ID" value="KJK77155.1"/>
    <property type="molecule type" value="Genomic_DNA"/>
</dbReference>
<proteinExistence type="predicted"/>
<name>A0A0D9NX33_METAN</name>
<evidence type="ECO:0000313" key="3">
    <source>
        <dbReference type="Proteomes" id="UP000054544"/>
    </source>
</evidence>
<reference evidence="3" key="1">
    <citation type="journal article" date="2014" name="BMC Genomics">
        <title>The genome sequence of the biocontrol fungus Metarhizium anisopliae and comparative genomics of Metarhizium species.</title>
        <authorList>
            <person name="Pattemore J.A."/>
            <person name="Hane J.K."/>
            <person name="Williams A.H."/>
            <person name="Wilson B.A."/>
            <person name="Stodart B.J."/>
            <person name="Ash G.J."/>
        </authorList>
    </citation>
    <scope>NUCLEOTIDE SEQUENCE [LARGE SCALE GENOMIC DNA]</scope>
    <source>
        <strain evidence="3">BRIP 53293</strain>
    </source>
</reference>
<dbReference type="PANTHER" id="PTHR35910">
    <property type="entry name" value="2EXR DOMAIN-CONTAINING PROTEIN"/>
    <property type="match status" value="1"/>
</dbReference>
<organism evidence="2 3">
    <name type="scientific">Metarhizium anisopliae BRIP 53293</name>
    <dbReference type="NCBI Taxonomy" id="1291518"/>
    <lineage>
        <taxon>Eukaryota</taxon>
        <taxon>Fungi</taxon>
        <taxon>Dikarya</taxon>
        <taxon>Ascomycota</taxon>
        <taxon>Pezizomycotina</taxon>
        <taxon>Sordariomycetes</taxon>
        <taxon>Hypocreomycetidae</taxon>
        <taxon>Hypocreales</taxon>
        <taxon>Clavicipitaceae</taxon>
        <taxon>Metarhizium</taxon>
    </lineage>
</organism>
<sequence length="318" mass="36405">MAGRCKDGRNMTACASVNMMPQFKGLPLEIRELVWEATLPPGRLFHVRDSITTYPERGPPCVKRFTFHMSHRHPVATRVCRESRATALRRGFLLSKRPEAWFNPDRDMLYIDRNQRRFIQRQSGDPGYQVEGLEQVQHVGVEWRAWFRDIAVFQSEASMHETWKHALRSLRLYLPNLQTINFVLPQTRHCGGMSFGREPYGASENPCQLITLPGHVKVPWGQTSPSGATLDPAVGAVAFGRELTMRLMTWATIRDQMVRALQDDRDDAAREEKLDELVHVLPAPARNIPQVVGLWLIRTGHVGDEKLLQGFEVRTFRS</sequence>
<dbReference type="Pfam" id="PF20150">
    <property type="entry name" value="2EXR"/>
    <property type="match status" value="1"/>
</dbReference>
<dbReference type="InterPro" id="IPR045518">
    <property type="entry name" value="2EXR"/>
</dbReference>
<dbReference type="Proteomes" id="UP000054544">
    <property type="component" value="Unassembled WGS sequence"/>
</dbReference>
<keyword evidence="3" id="KW-1185">Reference proteome</keyword>
<dbReference type="PANTHER" id="PTHR35910:SF6">
    <property type="entry name" value="2EXR DOMAIN-CONTAINING PROTEIN"/>
    <property type="match status" value="1"/>
</dbReference>
<dbReference type="AlphaFoldDB" id="A0A0D9NX33"/>
<gene>
    <name evidence="2" type="ORF">H634G_07576</name>
</gene>